<dbReference type="InterPro" id="IPR054471">
    <property type="entry name" value="GPIID_WHD"/>
</dbReference>
<comment type="caution">
    <text evidence="5">The sequence shown here is derived from an EMBL/GenBank/DDBJ whole genome shotgun (WGS) entry which is preliminary data.</text>
</comment>
<dbReference type="PROSITE" id="PS50297">
    <property type="entry name" value="ANK_REP_REGION"/>
    <property type="match status" value="3"/>
</dbReference>
<keyword evidence="6" id="KW-1185">Reference proteome</keyword>
<dbReference type="SUPFAM" id="SSF53167">
    <property type="entry name" value="Purine and uridine phosphorylases"/>
    <property type="match status" value="1"/>
</dbReference>
<dbReference type="InterPro" id="IPR036770">
    <property type="entry name" value="Ankyrin_rpt-contain_sf"/>
</dbReference>
<reference evidence="5" key="1">
    <citation type="submission" date="2023-07" db="EMBL/GenBank/DDBJ databases">
        <title>Black Yeasts Isolated from many extreme environments.</title>
        <authorList>
            <person name="Coleine C."/>
            <person name="Stajich J.E."/>
            <person name="Selbmann L."/>
        </authorList>
    </citation>
    <scope>NUCLEOTIDE SEQUENCE</scope>
    <source>
        <strain evidence="5">CCFEE 5485</strain>
    </source>
</reference>
<organism evidence="5 6">
    <name type="scientific">Recurvomyces mirabilis</name>
    <dbReference type="NCBI Taxonomy" id="574656"/>
    <lineage>
        <taxon>Eukaryota</taxon>
        <taxon>Fungi</taxon>
        <taxon>Dikarya</taxon>
        <taxon>Ascomycota</taxon>
        <taxon>Pezizomycotina</taxon>
        <taxon>Dothideomycetes</taxon>
        <taxon>Dothideomycetidae</taxon>
        <taxon>Mycosphaerellales</taxon>
        <taxon>Teratosphaeriaceae</taxon>
        <taxon>Recurvomyces</taxon>
    </lineage>
</organism>
<evidence type="ECO:0000259" key="4">
    <source>
        <dbReference type="Pfam" id="PF24883"/>
    </source>
</evidence>
<dbReference type="PROSITE" id="PS50088">
    <property type="entry name" value="ANK_REPEAT"/>
    <property type="match status" value="3"/>
</dbReference>
<feature type="domain" description="GPI inositol-deacylase winged helix" evidence="3">
    <location>
        <begin position="620"/>
        <end position="702"/>
    </location>
</feature>
<evidence type="ECO:0000313" key="6">
    <source>
        <dbReference type="Proteomes" id="UP001274830"/>
    </source>
</evidence>
<evidence type="ECO:0008006" key="7">
    <source>
        <dbReference type="Google" id="ProtNLM"/>
    </source>
</evidence>
<keyword evidence="2" id="KW-0040">ANK repeat</keyword>
<evidence type="ECO:0000313" key="5">
    <source>
        <dbReference type="EMBL" id="KAK3671637.1"/>
    </source>
</evidence>
<dbReference type="Pfam" id="PF24883">
    <property type="entry name" value="NPHP3_N"/>
    <property type="match status" value="1"/>
</dbReference>
<evidence type="ECO:0000256" key="1">
    <source>
        <dbReference type="ARBA" id="ARBA00022737"/>
    </source>
</evidence>
<feature type="domain" description="Nephrocystin 3-like N-terminal" evidence="4">
    <location>
        <begin position="357"/>
        <end position="519"/>
    </location>
</feature>
<dbReference type="Gene3D" id="1.25.40.20">
    <property type="entry name" value="Ankyrin repeat-containing domain"/>
    <property type="match status" value="1"/>
</dbReference>
<dbReference type="PANTHER" id="PTHR46082:SF11">
    <property type="entry name" value="AAA+ ATPASE DOMAIN-CONTAINING PROTEIN-RELATED"/>
    <property type="match status" value="1"/>
</dbReference>
<accession>A0AAE0TQW3</accession>
<proteinExistence type="predicted"/>
<feature type="repeat" description="ANK" evidence="2">
    <location>
        <begin position="875"/>
        <end position="907"/>
    </location>
</feature>
<dbReference type="InterPro" id="IPR053137">
    <property type="entry name" value="NLR-like"/>
</dbReference>
<dbReference type="Pfam" id="PF22939">
    <property type="entry name" value="WHD_GPIID"/>
    <property type="match status" value="1"/>
</dbReference>
<feature type="repeat" description="ANK" evidence="2">
    <location>
        <begin position="842"/>
        <end position="874"/>
    </location>
</feature>
<sequence>MASRDSYAVGWLCALPVELAAAKAMLDDVHPSLPLDANVNDTNNYVLGRIGGHNVVLASPPSGVYGSTSVAASAKRMLESFTSIRFSLMVGIGGGAPNTKNSIALGDIVVSKPTATRPGLMLYDSRTSSDDQFTSTQALKKPSNLLLTAAGKAETNSILGESQIPRYISDIVSTDPTTFATPGPDEDVLYDSEYEHVITGSAENGCDHCDPNRILSRPPRESQDPKVYYGLIASSDSWKSSKVTIAQLAREHGILCFETEAASFLDTDQCLIIRGICDYADSHRSELWHGYAAAAAAAYAKEILLLIPTAPKAAILTVDRTADTMALAAPVFDALLITRPEIDRTSLIALKGRRADGTCDWVVQHPSYQTWLAGRGPPLLWISGGPGKGKTMISIYLSEVLQPMVDSKDAVLLYYFISNRDRNRNTALTIMRGILYQWLSFQPHLAEYIKTYFEGSETTKYTISSFASLWRLFLIMLSRNGLDECEKRSLRQLLDALGDYISKAEETPTPKLKLICLSRPQPVLLENKLGRYCRIKLDESEEETRVDVERYIFAEVAELKAEGNLSDENLLVVQQALEAGANGTFLWVGFVTDELKGRSWQQVQEVLHRMPKGLGGVYQRLLQLVEDKERLVSMLQWVVLAARPLTVDELTAVTKTKASDGLTPSDVIRDQLASCGLLVRLEGNVVNLVHESAKEFFQSEQVNIKGIDMFYMDQTTHLVLMQTCLTLIEKSYNPSDTISNACLNDSLLAYACMYWPEHIRHAFEVMDQSHFSRPFFLPESAIRESWWELYWEEEKYGGVAPTFTLLHLAAYFGNVGWTKMLLKQYGNDHVASRRLTWRKDNYGRAPLCWAATRGHKDAAEFLISRGARINAKDRSGLTALHIAVTSDHKDVVDLLLDSGARIEGKATYGDTPLIRAIQANSEENIKVLLQHGAKVNQLPLPSGVTSLKGPKEPVDERVQQLLKLQEQLFARRYANSSRSVTIILNTLTVSFYFPFVFDMVSFYLRYSSFGRWEVMHVLQDLVKNSKEDKLRQWGDAYLKYANWLINGKREKNLARVTWLSADVYEMSSTGDLQGLLVIGLLIGAESAYLSALSQWTEGRDILTSIYASWSSTAYRRDSGEYVHKGLSYYLKDFDRNIRNGQRAECIARTETLFTAQVSVLKTKEVKPMEYHATLNAEYYEGYIGSPYEEQLFADASQAVANEFMRYSKAQDSADLYLYLKALFQFAERANEKGQDAFFNMPPAAYLMICQKDPNAHRWLLAEAVPETMSILISELDLGPVQRRAYKAVVECLIIGKQYDVPVRVQMQQTMKQHLGPIAGADGMLTQMLVPTISHKTTV</sequence>
<dbReference type="InterPro" id="IPR035994">
    <property type="entry name" value="Nucleoside_phosphorylase_sf"/>
</dbReference>
<dbReference type="EMBL" id="JAUTXT010000041">
    <property type="protein sequence ID" value="KAK3671637.1"/>
    <property type="molecule type" value="Genomic_DNA"/>
</dbReference>
<dbReference type="PANTHER" id="PTHR46082">
    <property type="entry name" value="ATP/GTP-BINDING PROTEIN-RELATED"/>
    <property type="match status" value="1"/>
</dbReference>
<keyword evidence="1" id="KW-0677">Repeat</keyword>
<dbReference type="GO" id="GO:0003824">
    <property type="term" value="F:catalytic activity"/>
    <property type="evidence" value="ECO:0007669"/>
    <property type="project" value="InterPro"/>
</dbReference>
<dbReference type="GO" id="GO:0009116">
    <property type="term" value="P:nucleoside metabolic process"/>
    <property type="evidence" value="ECO:0007669"/>
    <property type="project" value="InterPro"/>
</dbReference>
<evidence type="ECO:0000259" key="3">
    <source>
        <dbReference type="Pfam" id="PF22939"/>
    </source>
</evidence>
<dbReference type="SMART" id="SM00248">
    <property type="entry name" value="ANK"/>
    <property type="match status" value="4"/>
</dbReference>
<dbReference type="Pfam" id="PF12796">
    <property type="entry name" value="Ank_2"/>
    <property type="match status" value="2"/>
</dbReference>
<feature type="repeat" description="ANK" evidence="2">
    <location>
        <begin position="908"/>
        <end position="940"/>
    </location>
</feature>
<gene>
    <name evidence="5" type="ORF">LTR78_008560</name>
</gene>
<protein>
    <recommendedName>
        <fullName evidence="7">Nucleoside phosphorylase domain-containing protein</fullName>
    </recommendedName>
</protein>
<name>A0AAE0TQW3_9PEZI</name>
<dbReference type="InterPro" id="IPR002110">
    <property type="entry name" value="Ankyrin_rpt"/>
</dbReference>
<dbReference type="SUPFAM" id="SSF48403">
    <property type="entry name" value="Ankyrin repeat"/>
    <property type="match status" value="1"/>
</dbReference>
<dbReference type="InterPro" id="IPR056884">
    <property type="entry name" value="NPHP3-like_N"/>
</dbReference>
<evidence type="ECO:0000256" key="2">
    <source>
        <dbReference type="PROSITE-ProRule" id="PRU00023"/>
    </source>
</evidence>
<dbReference type="Proteomes" id="UP001274830">
    <property type="component" value="Unassembled WGS sequence"/>
</dbReference>
<dbReference type="Gene3D" id="3.40.50.1580">
    <property type="entry name" value="Nucleoside phosphorylase domain"/>
    <property type="match status" value="1"/>
</dbReference>